<dbReference type="RefSeq" id="WP_378969254.1">
    <property type="nucleotide sequence ID" value="NZ_JBHSWN010000001.1"/>
</dbReference>
<dbReference type="Proteomes" id="UP001596292">
    <property type="component" value="Unassembled WGS sequence"/>
</dbReference>
<dbReference type="InterPro" id="IPR016181">
    <property type="entry name" value="Acyl_CoA_acyltransferase"/>
</dbReference>
<keyword evidence="3" id="KW-1185">Reference proteome</keyword>
<evidence type="ECO:0000259" key="1">
    <source>
        <dbReference type="Pfam" id="PF13480"/>
    </source>
</evidence>
<protein>
    <submittedName>
        <fullName evidence="2">GNAT family N-acetyltransferase</fullName>
    </submittedName>
</protein>
<organism evidence="2 3">
    <name type="scientific">Methylobacterium komagatae</name>
    <dbReference type="NCBI Taxonomy" id="374425"/>
    <lineage>
        <taxon>Bacteria</taxon>
        <taxon>Pseudomonadati</taxon>
        <taxon>Pseudomonadota</taxon>
        <taxon>Alphaproteobacteria</taxon>
        <taxon>Hyphomicrobiales</taxon>
        <taxon>Methylobacteriaceae</taxon>
        <taxon>Methylobacterium</taxon>
    </lineage>
</organism>
<comment type="caution">
    <text evidence="2">The sequence shown here is derived from an EMBL/GenBank/DDBJ whole genome shotgun (WGS) entry which is preliminary data.</text>
</comment>
<sequence length="402" mass="43991">MAAIVHGRIERGSGHDVANALPILFPMLNAEMLPSLDAAEALWRGLEASPDCLATPYQRHAWCSAYLRETGELDSARVAILRDQSGRIRMLLPLVLRRRHGLVLACTVGDTHANYHLPVFTRDAGAMPVEEIRAALAEAGKGAGIDAFSFAHQPRIWEGTPNPLSRGGEPAQSDAYGLVLGPDPDSTIKRVFSADARKKLRSKEKRLIEAFGVIDYHRAADGEEARAILTTFYRQKAARFAAMGIQDPYAPDAIKRFLELAASGENPAMEVHALRLAEGGRILAVFGGAVNATRYSGMMTSFDADPEVGRFSPGDLLLHHLVREQTARGRLSFDLGVGEARYKASICDETIALVETIWPVSLRGHAFALASKGLKRMKRRVKGDPRLFAAASRVRRLLRRKG</sequence>
<proteinExistence type="predicted"/>
<dbReference type="EMBL" id="JBHSWN010000001">
    <property type="protein sequence ID" value="MFC6789909.1"/>
    <property type="molecule type" value="Genomic_DNA"/>
</dbReference>
<dbReference type="InterPro" id="IPR038740">
    <property type="entry name" value="BioF2-like_GNAT_dom"/>
</dbReference>
<accession>A0ABW2BHQ8</accession>
<dbReference type="Pfam" id="PF13480">
    <property type="entry name" value="Acetyltransf_6"/>
    <property type="match status" value="1"/>
</dbReference>
<evidence type="ECO:0000313" key="3">
    <source>
        <dbReference type="Proteomes" id="UP001596292"/>
    </source>
</evidence>
<name>A0ABW2BHQ8_9HYPH</name>
<evidence type="ECO:0000313" key="2">
    <source>
        <dbReference type="EMBL" id="MFC6789909.1"/>
    </source>
</evidence>
<gene>
    <name evidence="2" type="ORF">ACFQE0_09945</name>
</gene>
<feature type="domain" description="BioF2-like acetyltransferase" evidence="1">
    <location>
        <begin position="195"/>
        <end position="343"/>
    </location>
</feature>
<dbReference type="SUPFAM" id="SSF55729">
    <property type="entry name" value="Acyl-CoA N-acyltransferases (Nat)"/>
    <property type="match status" value="1"/>
</dbReference>
<reference evidence="3" key="1">
    <citation type="journal article" date="2019" name="Int. J. Syst. Evol. Microbiol.">
        <title>The Global Catalogue of Microorganisms (GCM) 10K type strain sequencing project: providing services to taxonomists for standard genome sequencing and annotation.</title>
        <authorList>
            <consortium name="The Broad Institute Genomics Platform"/>
            <consortium name="The Broad Institute Genome Sequencing Center for Infectious Disease"/>
            <person name="Wu L."/>
            <person name="Ma J."/>
        </authorList>
    </citation>
    <scope>NUCLEOTIDE SEQUENCE [LARGE SCALE GENOMIC DNA]</scope>
    <source>
        <strain evidence="3">CCUG 48316</strain>
    </source>
</reference>